<gene>
    <name evidence="1" type="ORF">SINV_02827</name>
</gene>
<accession>E9JA49</accession>
<dbReference type="HOGENOM" id="CLU_1312933_0_0_1"/>
<evidence type="ECO:0008006" key="2">
    <source>
        <dbReference type="Google" id="ProtNLM"/>
    </source>
</evidence>
<protein>
    <recommendedName>
        <fullName evidence="2">Peptidase A2 domain-containing protein</fullName>
    </recommendedName>
</protein>
<proteinExistence type="predicted"/>
<dbReference type="EMBL" id="GL769834">
    <property type="protein sequence ID" value="EFZ10304.1"/>
    <property type="molecule type" value="Genomic_DNA"/>
</dbReference>
<feature type="non-terminal residue" evidence="1">
    <location>
        <position position="210"/>
    </location>
</feature>
<sequence length="210" mass="24230">MLNVGNVEQKGTSVQIVHLLKKRNKETRFSRAGTIDGEMCFFKVDTGSDVFILNKKLVDFSKQRFPLENCNLRYPTGRKILFRIPIFGCPFLISHQKFLTIAFPKKKFNSENGLNNETFICSRVSPEKIPKFLNELFQQNSVEFNETQKKSFVLFLSEFQDVFTEDISAGNCKILEHCINVSDPRPIKQWKTTCVSMVVKYEAKKAVTLK</sequence>
<reference evidence="1" key="1">
    <citation type="journal article" date="2011" name="Proc. Natl. Acad. Sci. U.S.A.">
        <title>The genome of the fire ant Solenopsis invicta.</title>
        <authorList>
            <person name="Wurm Y."/>
            <person name="Wang J."/>
            <person name="Riba-Grognuz O."/>
            <person name="Corona M."/>
            <person name="Nygaard S."/>
            <person name="Hunt B.G."/>
            <person name="Ingram K.K."/>
            <person name="Falquet L."/>
            <person name="Nipitwattanaphon M."/>
            <person name="Gotzek D."/>
            <person name="Dijkstra M.B."/>
            <person name="Oettler J."/>
            <person name="Comtesse F."/>
            <person name="Shih C.J."/>
            <person name="Wu W.J."/>
            <person name="Yang C.C."/>
            <person name="Thomas J."/>
            <person name="Beaudoing E."/>
            <person name="Pradervand S."/>
            <person name="Flegel V."/>
            <person name="Cook E.D."/>
            <person name="Fabbretti R."/>
            <person name="Stockinger H."/>
            <person name="Long L."/>
            <person name="Farmerie W.G."/>
            <person name="Oakey J."/>
            <person name="Boomsma J.J."/>
            <person name="Pamilo P."/>
            <person name="Yi S.V."/>
            <person name="Heinze J."/>
            <person name="Goodisman M.A."/>
            <person name="Farinelli L."/>
            <person name="Harshman K."/>
            <person name="Hulo N."/>
            <person name="Cerutti L."/>
            <person name="Xenarios I."/>
            <person name="Shoemaker D."/>
            <person name="Keller L."/>
        </authorList>
    </citation>
    <scope>NUCLEOTIDE SEQUENCE [LARGE SCALE GENOMIC DNA]</scope>
</reference>
<evidence type="ECO:0000313" key="1">
    <source>
        <dbReference type="EMBL" id="EFZ10304.1"/>
    </source>
</evidence>
<name>E9JA49_SOLIN</name>
<organism>
    <name type="scientific">Solenopsis invicta</name>
    <name type="common">Red imported fire ant</name>
    <name type="synonym">Solenopsis wagneri</name>
    <dbReference type="NCBI Taxonomy" id="13686"/>
    <lineage>
        <taxon>Eukaryota</taxon>
        <taxon>Metazoa</taxon>
        <taxon>Ecdysozoa</taxon>
        <taxon>Arthropoda</taxon>
        <taxon>Hexapoda</taxon>
        <taxon>Insecta</taxon>
        <taxon>Pterygota</taxon>
        <taxon>Neoptera</taxon>
        <taxon>Endopterygota</taxon>
        <taxon>Hymenoptera</taxon>
        <taxon>Apocrita</taxon>
        <taxon>Aculeata</taxon>
        <taxon>Formicoidea</taxon>
        <taxon>Formicidae</taxon>
        <taxon>Myrmicinae</taxon>
        <taxon>Solenopsis</taxon>
    </lineage>
</organism>
<dbReference type="AlphaFoldDB" id="E9JA49"/>